<dbReference type="Pfam" id="PF19258">
    <property type="entry name" value="KxYKxGKxW_sig"/>
    <property type="match status" value="1"/>
</dbReference>
<sequence length="1447" mass="158251">MNFSNNERKLHFKMYKSGKQWITAGIMTGAVVITLTGINNNVSAKADSTSTPTVSQQGSGVSTQLGSSANVQSGSNSVPSTSGQVASSVVSSSASTNANSGSGSTVVSSAAPSSTATSNATTKSTVDSSSVTVAGANEQQNSKAPATTDESSENNKTIASNASDEFKAHTKVVDGKTYYYDNNAELKSQVVVDNSTVYYFGPDGALTDVTSKFASGNIAASDKTAIYSADDKNITNVNGFITADSWYRPKQIQVNDNEWRDSNSNDFRPLLSVWWPTQKVEIDYLNYMSQQGLVSGSFNSNNTSDQLNAAAATVRLNIEKNIQANNGSVDKIKSIFTNFVNAQSQWNMTSENYDLNDGFQGGSLVYGNNAQTPNANSNYRLINRNPSQQNGVLNYNKTSYIGYEFLLANDVDNSNPTVQAETLNWLHYMMNFGSITQNDKNANFDGVRVDAVDNMNSDILDIIAGYYKDAYGINKNDKNANDHLAILEDWSANDPQYLKDKGSNQMTIDGGYKDALANALTNDPKSRTDIAKLITAGVVNRRKDSTYNTAIPNYSIVRAHDAGVQTVIAQIIQDKINPTANGLNPTWDEINKAFKIYNADEKSTNKKYTQYNIPAAYALMLTNKDTTPRVYYGDLYTDNGQFMATMTPYYNSISAMLKGRIKYVAGGQAMKTVAVNNGKNKVLVSVRFGKGANSVTAKGTKHTRTSGIAVIESNNPKLKLGKKDKVVIYMGAAHKNQAYRPLVNTTKKGIATYATDKSAKKSVIYTDSKGRLVLTGSAIKGYANPQVSGYLSMWVPVGASAKQDVRTAPSTKATKDGKSYHSNAALDSNVIFEAFSNFQSMPTKESQYSNVVIAKKGKLFSGLGFTNIELPPQYRSTNDGTFLDSTVQNGYSFNDRYDLGFNTPTKYGTAEQLTTAIKALHAQKLKVLMDFVPDQLYMLPKQQVVSATRVNQLGVLNDKTNLINMLYDSYSQGSGTDYQAKYGGEFLSDLQKMYPDLFTTKQVSTGKTIDPSTKIKTWDAKYLNGSNIQGRGAEYVLSNSYGAGYFTVLTSDNPGIKATVLPKELLGQSVNYGLTTIDGQQRYVTPSGYVATNSFLKDDAGNWYYVDAQGNFVTKPTIINGYQYFFLPNGMNVRDAMLKNSDGTMTYYQANGVKAQTSGYYVSNNIGQVVYIDKNGYVYKGFMTTGGVTQYFDQNGYQLKDSMVTTKKGTQYFAAGSGNLVKNQFFGYNNNWYYANKSGYLVKGHQTINGKKYFFYSNGAQARNTVIVNKNKTLSYYALSNAQLVTKTFKYKGKKITIKNGAIYAPNKLVVIPAGKFLLNAKNHANPGVHKVSGHYYSFDGSGKMKTSGTAKFKSVTYNVRKNGTINFKTGKVVSAKDLKAVKKQLAAKKKAVKAEAKKVSAAKKAVKRYNSKKNKATYKKATKALKDLKASVKQFNAYISKFNKRK</sequence>
<dbReference type="InterPro" id="IPR022263">
    <property type="entry name" value="KxYKxGKxW"/>
</dbReference>
<comment type="catalytic activity">
    <reaction evidence="1">
        <text>[(1-&gt;6)-alpha-D-glucosyl](n) + sucrose = [(1-&gt;6)-alpha-D-glucosyl](n+1) + D-fructose</text>
        <dbReference type="Rhea" id="RHEA:18825"/>
        <dbReference type="Rhea" id="RHEA-COMP:11144"/>
        <dbReference type="Rhea" id="RHEA-COMP:11145"/>
        <dbReference type="ChEBI" id="CHEBI:17992"/>
        <dbReference type="ChEBI" id="CHEBI:18269"/>
        <dbReference type="ChEBI" id="CHEBI:37721"/>
        <dbReference type="EC" id="2.4.1.5"/>
    </reaction>
</comment>
<evidence type="ECO:0000256" key="1">
    <source>
        <dbReference type="ARBA" id="ARBA00001152"/>
    </source>
</evidence>
<dbReference type="Pfam" id="PF19127">
    <property type="entry name" value="Choline_bind_3"/>
    <property type="match status" value="2"/>
</dbReference>
<keyword evidence="7" id="KW-0732">Signal</keyword>
<organism evidence="15 16">
    <name type="scientific">Apilactobacillus kunkeei</name>
    <dbReference type="NCBI Taxonomy" id="148814"/>
    <lineage>
        <taxon>Bacteria</taxon>
        <taxon>Bacillati</taxon>
        <taxon>Bacillota</taxon>
        <taxon>Bacilli</taxon>
        <taxon>Lactobacillales</taxon>
        <taxon>Lactobacillaceae</taxon>
        <taxon>Apilactobacillus</taxon>
    </lineage>
</organism>
<evidence type="ECO:0000256" key="5">
    <source>
        <dbReference type="ARBA" id="ARBA00022676"/>
    </source>
</evidence>
<feature type="coiled-coil region" evidence="11">
    <location>
        <begin position="1376"/>
        <end position="1403"/>
    </location>
</feature>
<name>A0A0P7KWD7_9LACO</name>
<dbReference type="Gene3D" id="3.20.20.470">
    <property type="entry name" value="Glucansucrase"/>
    <property type="match status" value="1"/>
</dbReference>
<keyword evidence="5" id="KW-0328">Glycosyltransferase</keyword>
<keyword evidence="13" id="KW-0472">Membrane</keyword>
<reference evidence="15 16" key="1">
    <citation type="journal article" date="2015" name="Genome Biol. Evol.">
        <title>Functionally Structured Genomes in Lactobacillus kunkeei Colonizing the Honey Crop and Food Products of Honeybees and Stingless Bees.</title>
        <authorList>
            <person name="Tamarit D."/>
            <person name="Ellegaard K.M."/>
            <person name="Wikander J."/>
            <person name="Olofsson T."/>
            <person name="Vasquez A."/>
            <person name="Andersson S.G."/>
        </authorList>
    </citation>
    <scope>NUCLEOTIDE SEQUENCE [LARGE SCALE GENOMIC DNA]</scope>
    <source>
        <strain evidence="15 16">LMbo</strain>
    </source>
</reference>
<feature type="domain" description="Glycoside hydrolase family 70 catalytic" evidence="14">
    <location>
        <begin position="270"/>
        <end position="1075"/>
    </location>
</feature>
<dbReference type="GO" id="GO:0046527">
    <property type="term" value="F:glucosyltransferase activity"/>
    <property type="evidence" value="ECO:0007669"/>
    <property type="project" value="InterPro"/>
</dbReference>
<dbReference type="Proteomes" id="UP000050269">
    <property type="component" value="Unassembled WGS sequence"/>
</dbReference>
<keyword evidence="13" id="KW-1133">Transmembrane helix</keyword>
<dbReference type="NCBIfam" id="TIGR03715">
    <property type="entry name" value="KxYKxGKxW"/>
    <property type="match status" value="1"/>
</dbReference>
<evidence type="ECO:0000313" key="15">
    <source>
        <dbReference type="EMBL" id="KPN80333.1"/>
    </source>
</evidence>
<feature type="compositionally biased region" description="Polar residues" evidence="12">
    <location>
        <begin position="45"/>
        <end position="79"/>
    </location>
</feature>
<dbReference type="InterPro" id="IPR003318">
    <property type="entry name" value="Glyco_hydro70cat"/>
</dbReference>
<proteinExistence type="inferred from homology"/>
<dbReference type="EC" id="2.4.1.5" evidence="4"/>
<protein>
    <recommendedName>
        <fullName evidence="4">dextransucrase</fullName>
        <ecNumber evidence="4">2.4.1.5</ecNumber>
    </recommendedName>
    <alternativeName>
        <fullName evidence="9">Dextransucrase</fullName>
    </alternativeName>
    <alternativeName>
        <fullName evidence="10">Sucrose 6-glucosyltransferase</fullName>
    </alternativeName>
</protein>
<comment type="function">
    <text evidence="2">Production of extracellular glucans, that are thought to play a key role in the development of the dental plaque because of their ability to adhere to smooth surfaces and mediate the aggregation of bacterial cells and food debris.</text>
</comment>
<dbReference type="GO" id="GO:0047849">
    <property type="term" value="F:dextransucrase activity"/>
    <property type="evidence" value="ECO:0007669"/>
    <property type="project" value="UniProtKB-EC"/>
</dbReference>
<evidence type="ECO:0000256" key="6">
    <source>
        <dbReference type="ARBA" id="ARBA00022679"/>
    </source>
</evidence>
<evidence type="ECO:0000256" key="8">
    <source>
        <dbReference type="ARBA" id="ARBA00022737"/>
    </source>
</evidence>
<accession>A0A0P7KWD7</accession>
<dbReference type="RefSeq" id="WP_054608462.1">
    <property type="nucleotide sequence ID" value="NZ_JXDF01000026.1"/>
</dbReference>
<feature type="transmembrane region" description="Helical" evidence="13">
    <location>
        <begin position="21"/>
        <end position="38"/>
    </location>
</feature>
<dbReference type="Gene3D" id="2.30.30.420">
    <property type="entry name" value="glucansucrase"/>
    <property type="match status" value="1"/>
</dbReference>
<dbReference type="SUPFAM" id="SSF69360">
    <property type="entry name" value="Cell wall binding repeat"/>
    <property type="match status" value="3"/>
</dbReference>
<dbReference type="GO" id="GO:0009250">
    <property type="term" value="P:glucan biosynthetic process"/>
    <property type="evidence" value="ECO:0007669"/>
    <property type="project" value="InterPro"/>
</dbReference>
<keyword evidence="8" id="KW-0677">Repeat</keyword>
<feature type="region of interest" description="Disordered" evidence="12">
    <location>
        <begin position="45"/>
        <end position="162"/>
    </location>
</feature>
<evidence type="ECO:0000256" key="10">
    <source>
        <dbReference type="ARBA" id="ARBA00032238"/>
    </source>
</evidence>
<feature type="compositionally biased region" description="Polar residues" evidence="12">
    <location>
        <begin position="137"/>
        <end position="162"/>
    </location>
</feature>
<dbReference type="EMBL" id="JXDF01000026">
    <property type="protein sequence ID" value="KPN80333.1"/>
    <property type="molecule type" value="Genomic_DNA"/>
</dbReference>
<evidence type="ECO:0000256" key="13">
    <source>
        <dbReference type="SAM" id="Phobius"/>
    </source>
</evidence>
<dbReference type="Gene3D" id="2.10.270.10">
    <property type="entry name" value="Cholin Binding"/>
    <property type="match status" value="3"/>
</dbReference>
<evidence type="ECO:0000256" key="11">
    <source>
        <dbReference type="SAM" id="Coils"/>
    </source>
</evidence>
<keyword evidence="11" id="KW-0175">Coiled coil</keyword>
<feature type="compositionally biased region" description="Low complexity" evidence="12">
    <location>
        <begin position="80"/>
        <end position="133"/>
    </location>
</feature>
<evidence type="ECO:0000256" key="2">
    <source>
        <dbReference type="ARBA" id="ARBA00003243"/>
    </source>
</evidence>
<evidence type="ECO:0000256" key="7">
    <source>
        <dbReference type="ARBA" id="ARBA00022729"/>
    </source>
</evidence>
<dbReference type="Pfam" id="PF02324">
    <property type="entry name" value="Glyco_hydro_70"/>
    <property type="match status" value="1"/>
</dbReference>
<dbReference type="InterPro" id="IPR017853">
    <property type="entry name" value="GH"/>
</dbReference>
<evidence type="ECO:0000256" key="9">
    <source>
        <dbReference type="ARBA" id="ARBA00029911"/>
    </source>
</evidence>
<keyword evidence="13" id="KW-0812">Transmembrane</keyword>
<gene>
    <name evidence="15" type="ORF">RZ78_00680</name>
</gene>
<evidence type="ECO:0000256" key="4">
    <source>
        <dbReference type="ARBA" id="ARBA00012592"/>
    </source>
</evidence>
<keyword evidence="6" id="KW-0808">Transferase</keyword>
<comment type="similarity">
    <text evidence="3">Belongs to the glycosyl hydrolase 70 family.</text>
</comment>
<dbReference type="InterPro" id="IPR018337">
    <property type="entry name" value="Cell_wall/Cho-bd_repeat"/>
</dbReference>
<dbReference type="SUPFAM" id="SSF51445">
    <property type="entry name" value="(Trans)glycosidases"/>
    <property type="match status" value="2"/>
</dbReference>
<evidence type="ECO:0000256" key="3">
    <source>
        <dbReference type="ARBA" id="ARBA00009247"/>
    </source>
</evidence>
<dbReference type="PATRIC" id="fig|148814.13.peg.1201"/>
<evidence type="ECO:0000313" key="16">
    <source>
        <dbReference type="Proteomes" id="UP000050269"/>
    </source>
</evidence>
<evidence type="ECO:0000259" key="14">
    <source>
        <dbReference type="Pfam" id="PF02324"/>
    </source>
</evidence>
<evidence type="ECO:0000256" key="12">
    <source>
        <dbReference type="SAM" id="MobiDB-lite"/>
    </source>
</evidence>
<comment type="caution">
    <text evidence="15">The sequence shown here is derived from an EMBL/GenBank/DDBJ whole genome shotgun (WGS) entry which is preliminary data.</text>
</comment>